<comment type="subcellular location">
    <subcellularLocation>
        <location evidence="1">Nucleus</location>
    </subcellularLocation>
</comment>
<evidence type="ECO:0000256" key="5">
    <source>
        <dbReference type="ARBA" id="ARBA00023242"/>
    </source>
</evidence>
<evidence type="ECO:0000256" key="6">
    <source>
        <dbReference type="SAM" id="MobiDB-lite"/>
    </source>
</evidence>
<accession>A0A8X8XKL8</accession>
<keyword evidence="2" id="KW-0805">Transcription regulation</keyword>
<keyword evidence="3" id="KW-0238">DNA-binding</keyword>
<protein>
    <submittedName>
        <fullName evidence="7">Uncharacterized protein</fullName>
    </submittedName>
</protein>
<evidence type="ECO:0000256" key="1">
    <source>
        <dbReference type="ARBA" id="ARBA00004123"/>
    </source>
</evidence>
<evidence type="ECO:0000313" key="8">
    <source>
        <dbReference type="Proteomes" id="UP000298416"/>
    </source>
</evidence>
<gene>
    <name evidence="7" type="ORF">SASPL_123569</name>
</gene>
<keyword evidence="5" id="KW-0539">Nucleus</keyword>
<feature type="compositionally biased region" description="Polar residues" evidence="6">
    <location>
        <begin position="82"/>
        <end position="105"/>
    </location>
</feature>
<dbReference type="InterPro" id="IPR015300">
    <property type="entry name" value="DNA-bd_pseudobarrel_sf"/>
</dbReference>
<reference evidence="7" key="2">
    <citation type="submission" date="2020-08" db="EMBL/GenBank/DDBJ databases">
        <title>Plant Genome Project.</title>
        <authorList>
            <person name="Zhang R.-G."/>
        </authorList>
    </citation>
    <scope>NUCLEOTIDE SEQUENCE</scope>
    <source>
        <strain evidence="7">Huo1</strain>
        <tissue evidence="7">Leaf</tissue>
    </source>
</reference>
<dbReference type="EMBL" id="PNBA02000008">
    <property type="protein sequence ID" value="KAG6416145.1"/>
    <property type="molecule type" value="Genomic_DNA"/>
</dbReference>
<keyword evidence="8" id="KW-1185">Reference proteome</keyword>
<evidence type="ECO:0000256" key="4">
    <source>
        <dbReference type="ARBA" id="ARBA00023163"/>
    </source>
</evidence>
<reference evidence="7" key="1">
    <citation type="submission" date="2018-01" db="EMBL/GenBank/DDBJ databases">
        <authorList>
            <person name="Mao J.F."/>
        </authorList>
    </citation>
    <scope>NUCLEOTIDE SEQUENCE</scope>
    <source>
        <strain evidence="7">Huo1</strain>
        <tissue evidence="7">Leaf</tissue>
    </source>
</reference>
<dbReference type="Gene3D" id="2.40.330.10">
    <property type="entry name" value="DNA-binding pseudobarrel domain"/>
    <property type="match status" value="1"/>
</dbReference>
<evidence type="ECO:0000256" key="2">
    <source>
        <dbReference type="ARBA" id="ARBA00023015"/>
    </source>
</evidence>
<dbReference type="Proteomes" id="UP000298416">
    <property type="component" value="Unassembled WGS sequence"/>
</dbReference>
<evidence type="ECO:0000313" key="7">
    <source>
        <dbReference type="EMBL" id="KAG6416145.1"/>
    </source>
</evidence>
<dbReference type="SUPFAM" id="SSF101936">
    <property type="entry name" value="DNA-binding pseudobarrel domain"/>
    <property type="match status" value="1"/>
</dbReference>
<proteinExistence type="predicted"/>
<evidence type="ECO:0000256" key="3">
    <source>
        <dbReference type="ARBA" id="ARBA00023125"/>
    </source>
</evidence>
<dbReference type="GO" id="GO:0003677">
    <property type="term" value="F:DNA binding"/>
    <property type="evidence" value="ECO:0007669"/>
    <property type="project" value="UniProtKB-KW"/>
</dbReference>
<organism evidence="7">
    <name type="scientific">Salvia splendens</name>
    <name type="common">Scarlet sage</name>
    <dbReference type="NCBI Taxonomy" id="180675"/>
    <lineage>
        <taxon>Eukaryota</taxon>
        <taxon>Viridiplantae</taxon>
        <taxon>Streptophyta</taxon>
        <taxon>Embryophyta</taxon>
        <taxon>Tracheophyta</taxon>
        <taxon>Spermatophyta</taxon>
        <taxon>Magnoliopsida</taxon>
        <taxon>eudicotyledons</taxon>
        <taxon>Gunneridae</taxon>
        <taxon>Pentapetalae</taxon>
        <taxon>asterids</taxon>
        <taxon>lamiids</taxon>
        <taxon>Lamiales</taxon>
        <taxon>Lamiaceae</taxon>
        <taxon>Nepetoideae</taxon>
        <taxon>Mentheae</taxon>
        <taxon>Salviinae</taxon>
        <taxon>Salvia</taxon>
        <taxon>Salvia subgen. Calosphace</taxon>
        <taxon>core Calosphace</taxon>
    </lineage>
</organism>
<feature type="region of interest" description="Disordered" evidence="6">
    <location>
        <begin position="65"/>
        <end position="113"/>
    </location>
</feature>
<name>A0A8X8XKL8_SALSN</name>
<keyword evidence="4" id="KW-0804">Transcription</keyword>
<dbReference type="GO" id="GO:0005634">
    <property type="term" value="C:nucleus"/>
    <property type="evidence" value="ECO:0007669"/>
    <property type="project" value="UniProtKB-SubCell"/>
</dbReference>
<sequence length="386" mass="43377">MVRVPVGHGQTVDPHARFMRNKSWPYWEHWQIIFGNDRAVGIVSEDYMDAVNGLYKRCLHFESGSNSAPPVSLEDVVEGDPFSTSHTPDGQADSNRQGTPTNNDSKGGGGKGKAIEGIEGLMNLLEKLHDNTNARLESLATRTGYESHLRKARKEAYELLGRLPGLTRDQKFDGGEIILVKLERLDFFLGMPEEDRLAYALTTRKLKQEFSCLHDDTKYMEFVAHMIGYLVKAQLNYIPRKQVESGELFHLFNALDFIITESINASTFAFQMELYKKSSWRGILVIPSEWTDAHGGDVPTESILKMPNGLSWPVTITRSRNGWQFAGEWRIDYFMATPYWDDGSSSDESEVRWSMPTSASYSTIPSFTILLLASDLEGGLVSISAS</sequence>
<comment type="caution">
    <text evidence="7">The sequence shown here is derived from an EMBL/GenBank/DDBJ whole genome shotgun (WGS) entry which is preliminary data.</text>
</comment>
<dbReference type="AlphaFoldDB" id="A0A8X8XKL8"/>